<dbReference type="InterPro" id="IPR036097">
    <property type="entry name" value="HisK_dim/P_sf"/>
</dbReference>
<keyword evidence="7 13" id="KW-0418">Kinase</keyword>
<evidence type="ECO:0000313" key="13">
    <source>
        <dbReference type="EMBL" id="KAA1171468.1"/>
    </source>
</evidence>
<evidence type="ECO:0000256" key="4">
    <source>
        <dbReference type="ARBA" id="ARBA00022553"/>
    </source>
</evidence>
<evidence type="ECO:0000256" key="6">
    <source>
        <dbReference type="ARBA" id="ARBA00022692"/>
    </source>
</evidence>
<dbReference type="CDD" id="cd00075">
    <property type="entry name" value="HATPase"/>
    <property type="match status" value="1"/>
</dbReference>
<dbReference type="SMART" id="SM00388">
    <property type="entry name" value="HisKA"/>
    <property type="match status" value="1"/>
</dbReference>
<keyword evidence="10" id="KW-0472">Membrane</keyword>
<dbReference type="PANTHER" id="PTHR45436:SF5">
    <property type="entry name" value="SENSOR HISTIDINE KINASE TRCS"/>
    <property type="match status" value="1"/>
</dbReference>
<sequence>MSLKRQLFITSLLMLLIPWAGLQFVLELDTALRQQARDQLRDQAERLAATAGDSLVGQEPVASNVPAIYVMSVSQAIRPDGYGGNWPNYEDSETTSDWQSVNSPLQQTLKWKAVSDGRYLYLLIRVSGLQPTLFNPANPESPHDFLELFQQAPSDQLGGPTAPKSWLITPSGQGRVYPVHSEKPSVRDYRITAFWQNPGNNWQLELQLPLPESGSHLGFTVNWPQDGEQISLGTSLTPLPALAGRDQSLEQKLTHQLNQGQRSWILEPGGWVTATLRAPSSERQPQFDELSTGQVLEQISLNALRALVQYYQPEPETVYFEQMRFPKDSWPPEGLVRHQDGSLWMLTSEPVFGGRTLLLEQSLDQLLTLSGSTLGSVIARSTLIIVAITLVLLGYASWLSWRITRLQKAVNASVDPDGRIIGSLAPGHAKDELGQLQRHFSQMIDRLQGYNRYLESFSRRLSHELKTPVAVVRSSLDNLDHSESETERSQYLERAASATDRLSQILNGMSEAARLEQSFDHADNETFDLAHVASQATGAYQSLDSEHVIRYQGLSDGALMYGSPELLVQMLDKLVDNARDFTPPGGLIQVKLERVGADLGLSVFNQGSALPDNTGTDIFDPFVSLREGQGEGHLGQGLLIVRLITDYHGARVSAANEVEGAIDGVRFRVIIPSANT</sequence>
<comment type="catalytic activity">
    <reaction evidence="1">
        <text>ATP + protein L-histidine = ADP + protein N-phospho-L-histidine.</text>
        <dbReference type="EC" id="2.7.13.3"/>
    </reaction>
</comment>
<dbReference type="EMBL" id="VTUU01000010">
    <property type="protein sequence ID" value="KAA1171468.1"/>
    <property type="molecule type" value="Genomic_DNA"/>
</dbReference>
<evidence type="ECO:0000313" key="14">
    <source>
        <dbReference type="Proteomes" id="UP000323161"/>
    </source>
</evidence>
<keyword evidence="6 10" id="KW-0812">Transmembrane</keyword>
<reference evidence="13 14" key="1">
    <citation type="submission" date="2019-08" db="EMBL/GenBank/DDBJ databases">
        <title>Marinobacter ZYF650 sp. nov., a marine bacterium isolated from seawater of the Mariana trench.</title>
        <authorList>
            <person name="Ahmad W."/>
        </authorList>
    </citation>
    <scope>NUCLEOTIDE SEQUENCE [LARGE SCALE GENOMIC DNA]</scope>
    <source>
        <strain evidence="13 14">ZYF650</strain>
    </source>
</reference>
<dbReference type="InterPro" id="IPR005467">
    <property type="entry name" value="His_kinase_dom"/>
</dbReference>
<feature type="domain" description="HAMP" evidence="12">
    <location>
        <begin position="397"/>
        <end position="452"/>
    </location>
</feature>
<keyword evidence="14" id="KW-1185">Reference proteome</keyword>
<dbReference type="InterPro" id="IPR003660">
    <property type="entry name" value="HAMP_dom"/>
</dbReference>
<evidence type="ECO:0000256" key="9">
    <source>
        <dbReference type="ARBA" id="ARBA00023012"/>
    </source>
</evidence>
<dbReference type="CDD" id="cd09622">
    <property type="entry name" value="CBM9_like_HisKa"/>
    <property type="match status" value="1"/>
</dbReference>
<evidence type="ECO:0000256" key="3">
    <source>
        <dbReference type="ARBA" id="ARBA00012438"/>
    </source>
</evidence>
<evidence type="ECO:0000256" key="8">
    <source>
        <dbReference type="ARBA" id="ARBA00022989"/>
    </source>
</evidence>
<dbReference type="InterPro" id="IPR003594">
    <property type="entry name" value="HATPase_dom"/>
</dbReference>
<dbReference type="InterPro" id="IPR050428">
    <property type="entry name" value="TCS_sensor_his_kinase"/>
</dbReference>
<dbReference type="PROSITE" id="PS50109">
    <property type="entry name" value="HIS_KIN"/>
    <property type="match status" value="1"/>
</dbReference>
<evidence type="ECO:0000259" key="11">
    <source>
        <dbReference type="PROSITE" id="PS50109"/>
    </source>
</evidence>
<evidence type="ECO:0000256" key="5">
    <source>
        <dbReference type="ARBA" id="ARBA00022679"/>
    </source>
</evidence>
<evidence type="ECO:0000256" key="10">
    <source>
        <dbReference type="SAM" id="Phobius"/>
    </source>
</evidence>
<comment type="caution">
    <text evidence="13">The sequence shown here is derived from an EMBL/GenBank/DDBJ whole genome shotgun (WGS) entry which is preliminary data.</text>
</comment>
<organism evidence="13 14">
    <name type="scientific">Marinobacter salinexigens</name>
    <dbReference type="NCBI Taxonomy" id="2919747"/>
    <lineage>
        <taxon>Bacteria</taxon>
        <taxon>Pseudomonadati</taxon>
        <taxon>Pseudomonadota</taxon>
        <taxon>Gammaproteobacteria</taxon>
        <taxon>Pseudomonadales</taxon>
        <taxon>Marinobacteraceae</taxon>
        <taxon>Marinobacter</taxon>
    </lineage>
</organism>
<comment type="subcellular location">
    <subcellularLocation>
        <location evidence="2">Membrane</location>
    </subcellularLocation>
</comment>
<dbReference type="Gene3D" id="3.30.565.10">
    <property type="entry name" value="Histidine kinase-like ATPase, C-terminal domain"/>
    <property type="match status" value="1"/>
</dbReference>
<dbReference type="EC" id="2.7.13.3" evidence="3"/>
<dbReference type="Gene3D" id="1.10.287.130">
    <property type="match status" value="1"/>
</dbReference>
<dbReference type="CDD" id="cd06225">
    <property type="entry name" value="HAMP"/>
    <property type="match status" value="1"/>
</dbReference>
<dbReference type="InterPro" id="IPR003661">
    <property type="entry name" value="HisK_dim/P_dom"/>
</dbReference>
<keyword evidence="4" id="KW-0597">Phosphoprotein</keyword>
<dbReference type="PANTHER" id="PTHR45436">
    <property type="entry name" value="SENSOR HISTIDINE KINASE YKOH"/>
    <property type="match status" value="1"/>
</dbReference>
<dbReference type="SUPFAM" id="SSF55874">
    <property type="entry name" value="ATPase domain of HSP90 chaperone/DNA topoisomerase II/histidine kinase"/>
    <property type="match status" value="1"/>
</dbReference>
<keyword evidence="5" id="KW-0808">Transferase</keyword>
<dbReference type="GO" id="GO:0000155">
    <property type="term" value="F:phosphorelay sensor kinase activity"/>
    <property type="evidence" value="ECO:0007669"/>
    <property type="project" value="InterPro"/>
</dbReference>
<keyword evidence="9" id="KW-0902">Two-component regulatory system</keyword>
<evidence type="ECO:0000256" key="1">
    <source>
        <dbReference type="ARBA" id="ARBA00000085"/>
    </source>
</evidence>
<keyword evidence="8 10" id="KW-1133">Transmembrane helix</keyword>
<protein>
    <recommendedName>
        <fullName evidence="3">histidine kinase</fullName>
        <ecNumber evidence="3">2.7.13.3</ecNumber>
    </recommendedName>
</protein>
<evidence type="ECO:0000256" key="2">
    <source>
        <dbReference type="ARBA" id="ARBA00004370"/>
    </source>
</evidence>
<proteinExistence type="predicted"/>
<dbReference type="RefSeq" id="WP_149601387.1">
    <property type="nucleotide sequence ID" value="NZ_VTUU01000010.1"/>
</dbReference>
<dbReference type="CDD" id="cd00082">
    <property type="entry name" value="HisKA"/>
    <property type="match status" value="1"/>
</dbReference>
<evidence type="ECO:0000259" key="12">
    <source>
        <dbReference type="PROSITE" id="PS50885"/>
    </source>
</evidence>
<dbReference type="Proteomes" id="UP000323161">
    <property type="component" value="Unassembled WGS sequence"/>
</dbReference>
<feature type="domain" description="Histidine kinase" evidence="11">
    <location>
        <begin position="460"/>
        <end position="675"/>
    </location>
</feature>
<dbReference type="SMART" id="SM00387">
    <property type="entry name" value="HATPase_c"/>
    <property type="match status" value="1"/>
</dbReference>
<accession>A0A5B0VAR3</accession>
<name>A0A5B0VAR3_9GAMM</name>
<dbReference type="GO" id="GO:0016020">
    <property type="term" value="C:membrane"/>
    <property type="evidence" value="ECO:0007669"/>
    <property type="project" value="UniProtKB-SubCell"/>
</dbReference>
<evidence type="ECO:0000256" key="7">
    <source>
        <dbReference type="ARBA" id="ARBA00022777"/>
    </source>
</evidence>
<dbReference type="InterPro" id="IPR036890">
    <property type="entry name" value="HATPase_C_sf"/>
</dbReference>
<dbReference type="Pfam" id="PF02518">
    <property type="entry name" value="HATPase_c"/>
    <property type="match status" value="1"/>
</dbReference>
<dbReference type="AlphaFoldDB" id="A0A5B0VAR3"/>
<feature type="transmembrane region" description="Helical" evidence="10">
    <location>
        <begin position="377"/>
        <end position="398"/>
    </location>
</feature>
<dbReference type="PROSITE" id="PS50885">
    <property type="entry name" value="HAMP"/>
    <property type="match status" value="1"/>
</dbReference>
<dbReference type="Pfam" id="PF00512">
    <property type="entry name" value="HisKA"/>
    <property type="match status" value="1"/>
</dbReference>
<dbReference type="SUPFAM" id="SSF47384">
    <property type="entry name" value="Homodimeric domain of signal transducing histidine kinase"/>
    <property type="match status" value="1"/>
</dbReference>
<gene>
    <name evidence="13" type="ORF">FWJ25_16615</name>
</gene>